<evidence type="ECO:0000256" key="3">
    <source>
        <dbReference type="ARBA" id="ARBA00022597"/>
    </source>
</evidence>
<keyword evidence="1" id="KW-0813">Transport</keyword>
<dbReference type="InterPro" id="IPR013012">
    <property type="entry name" value="PTS_EIIB_3"/>
</dbReference>
<evidence type="ECO:0000256" key="5">
    <source>
        <dbReference type="ARBA" id="ARBA00022683"/>
    </source>
</evidence>
<dbReference type="InterPro" id="IPR051819">
    <property type="entry name" value="PTS_sugar-specific_EIIB"/>
</dbReference>
<dbReference type="HOGENOM" id="CLU_147323_2_1_9"/>
<evidence type="ECO:0000256" key="4">
    <source>
        <dbReference type="ARBA" id="ARBA00022679"/>
    </source>
</evidence>
<evidence type="ECO:0000313" key="9">
    <source>
        <dbReference type="EMBL" id="EFM81452.1"/>
    </source>
</evidence>
<keyword evidence="4" id="KW-0808">Transferase</keyword>
<dbReference type="GO" id="GO:0008982">
    <property type="term" value="F:protein-N(PI)-phosphohistidine-sugar phosphotransferase activity"/>
    <property type="evidence" value="ECO:0007669"/>
    <property type="project" value="InterPro"/>
</dbReference>
<dbReference type="Proteomes" id="UP000004846">
    <property type="component" value="Unassembled WGS sequence"/>
</dbReference>
<gene>
    <name evidence="9" type="ORF">HMPREF9498_02984</name>
</gene>
<name>A0A125W220_ENTFL</name>
<dbReference type="Pfam" id="PF02302">
    <property type="entry name" value="PTS_IIB"/>
    <property type="match status" value="1"/>
</dbReference>
<accession>A0A125W220</accession>
<dbReference type="PROSITE" id="PS51100">
    <property type="entry name" value="PTS_EIIB_TYPE_3"/>
    <property type="match status" value="1"/>
</dbReference>
<evidence type="ECO:0000313" key="10">
    <source>
        <dbReference type="Proteomes" id="UP000004846"/>
    </source>
</evidence>
<protein>
    <submittedName>
        <fullName evidence="9">PTS system, Lactose/Cellobiose specific IIB subunit</fullName>
    </submittedName>
</protein>
<dbReference type="AlphaFoldDB" id="A0A125W220"/>
<keyword evidence="2" id="KW-0597">Phosphoprotein</keyword>
<dbReference type="RefSeq" id="WP_002356829.1">
    <property type="nucleotide sequence ID" value="NZ_GL454487.1"/>
</dbReference>
<proteinExistence type="predicted"/>
<feature type="domain" description="PTS EIIB type-3" evidence="8">
    <location>
        <begin position="8"/>
        <end position="107"/>
    </location>
</feature>
<evidence type="ECO:0000256" key="6">
    <source>
        <dbReference type="ARBA" id="ARBA00022777"/>
    </source>
</evidence>
<keyword evidence="6" id="KW-0418">Kinase</keyword>
<dbReference type="GO" id="GO:0009401">
    <property type="term" value="P:phosphoenolpyruvate-dependent sugar phosphotransferase system"/>
    <property type="evidence" value="ECO:0007669"/>
    <property type="project" value="UniProtKB-KW"/>
</dbReference>
<dbReference type="Gene3D" id="3.40.50.2300">
    <property type="match status" value="1"/>
</dbReference>
<dbReference type="InterPro" id="IPR036095">
    <property type="entry name" value="PTS_EIIB-like_sf"/>
</dbReference>
<comment type="caution">
    <text evidence="9">The sequence shown here is derived from an EMBL/GenBank/DDBJ whole genome shotgun (WGS) entry which is preliminary data.</text>
</comment>
<evidence type="ECO:0000256" key="7">
    <source>
        <dbReference type="PROSITE-ProRule" id="PRU00423"/>
    </source>
</evidence>
<dbReference type="PANTHER" id="PTHR34581:SF2">
    <property type="entry name" value="PTS SYSTEM N,N'-DIACETYLCHITOBIOSE-SPECIFIC EIIB COMPONENT"/>
    <property type="match status" value="1"/>
</dbReference>
<dbReference type="EMBL" id="AEBR01000106">
    <property type="protein sequence ID" value="EFM81452.1"/>
    <property type="molecule type" value="Genomic_DNA"/>
</dbReference>
<dbReference type="SUPFAM" id="SSF52794">
    <property type="entry name" value="PTS system IIB component-like"/>
    <property type="match status" value="1"/>
</dbReference>
<evidence type="ECO:0000259" key="8">
    <source>
        <dbReference type="PROSITE" id="PS51100"/>
    </source>
</evidence>
<dbReference type="GO" id="GO:0016301">
    <property type="term" value="F:kinase activity"/>
    <property type="evidence" value="ECO:0007669"/>
    <property type="project" value="UniProtKB-KW"/>
</dbReference>
<dbReference type="GeneID" id="60894399"/>
<keyword evidence="5" id="KW-0598">Phosphotransferase system</keyword>
<sequence>MNEEKFMSKNILIICETGISASLLVSKLLEAIREKELSYDLDYAPVCRIEEKLGYKEYDVLMLTPQVARVKEKVEKYLEGCQGQVVFIDQEDFRYMNTEKILASIEK</sequence>
<reference evidence="9 10" key="1">
    <citation type="submission" date="2010-07" db="EMBL/GenBank/DDBJ databases">
        <authorList>
            <person name="Sid Ahmed O."/>
        </authorList>
    </citation>
    <scope>NUCLEOTIDE SEQUENCE [LARGE SCALE GENOMIC DNA]</scope>
    <source>
        <strain evidence="9 10">TX4248</strain>
    </source>
</reference>
<evidence type="ECO:0000256" key="2">
    <source>
        <dbReference type="ARBA" id="ARBA00022553"/>
    </source>
</evidence>
<organism evidence="9 10">
    <name type="scientific">Enterococcus faecalis TX4248</name>
    <dbReference type="NCBI Taxonomy" id="749495"/>
    <lineage>
        <taxon>Bacteria</taxon>
        <taxon>Bacillati</taxon>
        <taxon>Bacillota</taxon>
        <taxon>Bacilli</taxon>
        <taxon>Lactobacillales</taxon>
        <taxon>Enterococcaceae</taxon>
        <taxon>Enterococcus</taxon>
    </lineage>
</organism>
<dbReference type="PANTHER" id="PTHR34581">
    <property type="entry name" value="PTS SYSTEM N,N'-DIACETYLCHITOBIOSE-SPECIFIC EIIB COMPONENT"/>
    <property type="match status" value="1"/>
</dbReference>
<evidence type="ECO:0000256" key="1">
    <source>
        <dbReference type="ARBA" id="ARBA00022448"/>
    </source>
</evidence>
<keyword evidence="3" id="KW-0762">Sugar transport</keyword>
<dbReference type="InterPro" id="IPR003501">
    <property type="entry name" value="PTS_EIIB_2/3"/>
</dbReference>
<feature type="modified residue" description="Phosphocysteine; by EIIA" evidence="7">
    <location>
        <position position="15"/>
    </location>
</feature>